<dbReference type="EMBL" id="BPVZ01000133">
    <property type="protein sequence ID" value="GKV39337.1"/>
    <property type="molecule type" value="Genomic_DNA"/>
</dbReference>
<dbReference type="AlphaFoldDB" id="A0AAV5LS09"/>
<proteinExistence type="predicted"/>
<evidence type="ECO:0000313" key="3">
    <source>
        <dbReference type="Proteomes" id="UP001054252"/>
    </source>
</evidence>
<sequence>MSIQRRFLWGGPGLNKKISWVKWDCVCRDKVKGGLGVPDLLRKNLALLGKWWYRFGDGVENLWKRVVREKYYGGRSEVDITAVEYSRVSKLWRDIIKIGGQSSRLRNMLVEGFKWEVGEGNKVDFWQERWAGDKTLRDLCPRLYALAVKKEGKVSDMGKWDEGRWAWHVEWRRGTIGREKDEEGVLEKALEGVKLKEGVRDVWKWRHEMDGKYVVKTAYVFLDSMESALEDQICKLIWCRLVPSKVAFFRWRLCLNRLPTKENLQKRGVQLQEEGMFCEFCNGVVEEANHLFCICYKTWLVWVEVLNWWGLESVLPNTVVGVAEFFIYELGRIVGKEIGSCLFLVVAWYVWYRRNAQVFREDEGIPENLLERVQVKTFLWLKAKVNGCVFPFHEWQSCPTECAKAVKRHKRMRKQFSKEAAPPR</sequence>
<comment type="caution">
    <text evidence="2">The sequence shown here is derived from an EMBL/GenBank/DDBJ whole genome shotgun (WGS) entry which is preliminary data.</text>
</comment>
<dbReference type="PANTHER" id="PTHR36617">
    <property type="entry name" value="PROTEIN, PUTATIVE-RELATED"/>
    <property type="match status" value="1"/>
</dbReference>
<protein>
    <recommendedName>
        <fullName evidence="1">Reverse transcriptase zinc-binding domain-containing protein</fullName>
    </recommendedName>
</protein>
<gene>
    <name evidence="2" type="ORF">SLEP1_g47120</name>
</gene>
<feature type="domain" description="Reverse transcriptase zinc-binding" evidence="1">
    <location>
        <begin position="213"/>
        <end position="302"/>
    </location>
</feature>
<dbReference type="Pfam" id="PF13966">
    <property type="entry name" value="zf-RVT"/>
    <property type="match status" value="1"/>
</dbReference>
<keyword evidence="3" id="KW-1185">Reference proteome</keyword>
<dbReference type="PANTHER" id="PTHR36617:SF16">
    <property type="entry name" value="OS04G0516500 PROTEIN"/>
    <property type="match status" value="1"/>
</dbReference>
<dbReference type="InterPro" id="IPR026960">
    <property type="entry name" value="RVT-Znf"/>
</dbReference>
<dbReference type="Proteomes" id="UP001054252">
    <property type="component" value="Unassembled WGS sequence"/>
</dbReference>
<accession>A0AAV5LS09</accession>
<organism evidence="2 3">
    <name type="scientific">Rubroshorea leprosula</name>
    <dbReference type="NCBI Taxonomy" id="152421"/>
    <lineage>
        <taxon>Eukaryota</taxon>
        <taxon>Viridiplantae</taxon>
        <taxon>Streptophyta</taxon>
        <taxon>Embryophyta</taxon>
        <taxon>Tracheophyta</taxon>
        <taxon>Spermatophyta</taxon>
        <taxon>Magnoliopsida</taxon>
        <taxon>eudicotyledons</taxon>
        <taxon>Gunneridae</taxon>
        <taxon>Pentapetalae</taxon>
        <taxon>rosids</taxon>
        <taxon>malvids</taxon>
        <taxon>Malvales</taxon>
        <taxon>Dipterocarpaceae</taxon>
        <taxon>Rubroshorea</taxon>
    </lineage>
</organism>
<name>A0AAV5LS09_9ROSI</name>
<reference evidence="2 3" key="1">
    <citation type="journal article" date="2021" name="Commun. Biol.">
        <title>The genome of Shorea leprosula (Dipterocarpaceae) highlights the ecological relevance of drought in aseasonal tropical rainforests.</title>
        <authorList>
            <person name="Ng K.K.S."/>
            <person name="Kobayashi M.J."/>
            <person name="Fawcett J.A."/>
            <person name="Hatakeyama M."/>
            <person name="Paape T."/>
            <person name="Ng C.H."/>
            <person name="Ang C.C."/>
            <person name="Tnah L.H."/>
            <person name="Lee C.T."/>
            <person name="Nishiyama T."/>
            <person name="Sese J."/>
            <person name="O'Brien M.J."/>
            <person name="Copetti D."/>
            <person name="Mohd Noor M.I."/>
            <person name="Ong R.C."/>
            <person name="Putra M."/>
            <person name="Sireger I.Z."/>
            <person name="Indrioko S."/>
            <person name="Kosugi Y."/>
            <person name="Izuno A."/>
            <person name="Isagi Y."/>
            <person name="Lee S.L."/>
            <person name="Shimizu K.K."/>
        </authorList>
    </citation>
    <scope>NUCLEOTIDE SEQUENCE [LARGE SCALE GENOMIC DNA]</scope>
    <source>
        <strain evidence="2">214</strain>
    </source>
</reference>
<evidence type="ECO:0000259" key="1">
    <source>
        <dbReference type="Pfam" id="PF13966"/>
    </source>
</evidence>
<evidence type="ECO:0000313" key="2">
    <source>
        <dbReference type="EMBL" id="GKV39337.1"/>
    </source>
</evidence>